<sequence>MNSALVDLVRNYLSSHSMFVDDDWITGCVEFLSGNNYSDQEIKNSAREQWLLNDLKDICPGCLPPNLKDMKKIQLDGRYALQINAVIDIGTPAYQQYLKLQKVNMENIEATINNDEKIPSHRMLKLYLTDGVQDISAIEYNPMRNLSCDITPGCKIYVKGPVECRRGVLLLTEKNIELLGGEVDSMAITNSVAGVITSKLGLVNDTGHTTQSTIRSNATKVPNTASPVNAVRNEFHQSTFDAASTETRTAPQTNFIEDDFETDILLAEVDAQVIEHSGKRPLNGENTNPEKKIKIDSIPNRNDDFPDDNDIFFDEDLDYLRDMEEELDARDNEIQEVRHKGPITVCADPFVYIKQINELNVTERAGRVFRVKAQIIKLLSKLSVGKEGWSLRCTIVDGTGSLDVDFASNVLSELVGFTPEEMQSIKKQIATNPEMKEKAVSALQKAKDTLQVLYCIIEVTMQEVPKITSLVPFENSHVDLLIKRIQDSGL</sequence>
<evidence type="ECO:0000256" key="5">
    <source>
        <dbReference type="ARBA" id="ARBA00023242"/>
    </source>
</evidence>
<comment type="similarity">
    <text evidence="2">Belongs to the RMI1 family.</text>
</comment>
<dbReference type="Pfam" id="PF08585">
    <property type="entry name" value="RMI1_N_C"/>
    <property type="match status" value="1"/>
</dbReference>
<dbReference type="AlphaFoldDB" id="A0A6J1WUU9"/>
<dbReference type="GO" id="GO:0000712">
    <property type="term" value="P:resolution of meiotic recombination intermediates"/>
    <property type="evidence" value="ECO:0007669"/>
    <property type="project" value="TreeGrafter"/>
</dbReference>
<evidence type="ECO:0000313" key="11">
    <source>
        <dbReference type="RefSeq" id="XP_026756199.2"/>
    </source>
</evidence>
<dbReference type="RefSeq" id="XP_026756199.2">
    <property type="nucleotide sequence ID" value="XM_026900398.3"/>
</dbReference>
<evidence type="ECO:0000256" key="1">
    <source>
        <dbReference type="ARBA" id="ARBA00004123"/>
    </source>
</evidence>
<dbReference type="Pfam" id="PF21000">
    <property type="entry name" value="RMI1_N_N"/>
    <property type="match status" value="1"/>
</dbReference>
<dbReference type="Pfam" id="PF16099">
    <property type="entry name" value="RMI1_C"/>
    <property type="match status" value="1"/>
</dbReference>
<dbReference type="InterPro" id="IPR032199">
    <property type="entry name" value="RMI1_C"/>
</dbReference>
<evidence type="ECO:0000256" key="4">
    <source>
        <dbReference type="ARBA" id="ARBA00022705"/>
    </source>
</evidence>
<name>A0A6J1WUU9_GALME</name>
<dbReference type="PANTHER" id="PTHR14790:SF15">
    <property type="entry name" value="RECQ-MEDIATED GENOME INSTABILITY PROTEIN 1"/>
    <property type="match status" value="1"/>
</dbReference>
<reference evidence="11" key="1">
    <citation type="submission" date="2025-08" db="UniProtKB">
        <authorList>
            <consortium name="RefSeq"/>
        </authorList>
    </citation>
    <scope>IDENTIFICATION</scope>
    <source>
        <tissue evidence="11">Whole larvae</tissue>
    </source>
</reference>
<organism evidence="10 11">
    <name type="scientific">Galleria mellonella</name>
    <name type="common">Greater wax moth</name>
    <dbReference type="NCBI Taxonomy" id="7137"/>
    <lineage>
        <taxon>Eukaryota</taxon>
        <taxon>Metazoa</taxon>
        <taxon>Ecdysozoa</taxon>
        <taxon>Arthropoda</taxon>
        <taxon>Hexapoda</taxon>
        <taxon>Insecta</taxon>
        <taxon>Pterygota</taxon>
        <taxon>Neoptera</taxon>
        <taxon>Endopterygota</taxon>
        <taxon>Lepidoptera</taxon>
        <taxon>Glossata</taxon>
        <taxon>Ditrysia</taxon>
        <taxon>Pyraloidea</taxon>
        <taxon>Pyralidae</taxon>
        <taxon>Galleriinae</taxon>
        <taxon>Galleria</taxon>
    </lineage>
</organism>
<evidence type="ECO:0000259" key="7">
    <source>
        <dbReference type="Pfam" id="PF08585"/>
    </source>
</evidence>
<evidence type="ECO:0000259" key="8">
    <source>
        <dbReference type="Pfam" id="PF16099"/>
    </source>
</evidence>
<dbReference type="Gene3D" id="2.40.50.510">
    <property type="match status" value="1"/>
</dbReference>
<feature type="domain" description="RecQ mediated genome instability protein 1 OB-fold" evidence="7">
    <location>
        <begin position="63"/>
        <end position="190"/>
    </location>
</feature>
<dbReference type="InterPro" id="IPR044881">
    <property type="entry name" value="RMI1_N_N_sf"/>
</dbReference>
<evidence type="ECO:0000256" key="2">
    <source>
        <dbReference type="ARBA" id="ARBA00006395"/>
    </source>
</evidence>
<dbReference type="Gene3D" id="2.40.50.770">
    <property type="entry name" value="RecQ-mediated genome instability protein Rmi1, C-terminal domain"/>
    <property type="match status" value="1"/>
</dbReference>
<dbReference type="InterPro" id="IPR049363">
    <property type="entry name" value="RMI1_N"/>
</dbReference>
<dbReference type="InterPro" id="IPR013894">
    <property type="entry name" value="RMI1_OB"/>
</dbReference>
<keyword evidence="4" id="KW-0235">DNA replication</keyword>
<dbReference type="GO" id="GO:0000724">
    <property type="term" value="P:double-strand break repair via homologous recombination"/>
    <property type="evidence" value="ECO:0007669"/>
    <property type="project" value="TreeGrafter"/>
</dbReference>
<keyword evidence="5" id="KW-0539">Nucleus</keyword>
<dbReference type="GO" id="GO:0016604">
    <property type="term" value="C:nuclear body"/>
    <property type="evidence" value="ECO:0007669"/>
    <property type="project" value="TreeGrafter"/>
</dbReference>
<dbReference type="GeneID" id="113516053"/>
<evidence type="ECO:0000256" key="6">
    <source>
        <dbReference type="ARBA" id="ARBA00024977"/>
    </source>
</evidence>
<comment type="function">
    <text evidence="6">Essential component of the RMI complex, a complex that plays an important role in the processing of homologous recombination intermediates to limit DNA crossover formation in cells. Promotes TOP3A binding to double Holliday junctions (DHJ) and hence stimulates TOP3A-mediated dissolution. Required for BLM phosphorylation during mitosis. Within the BLM complex, required for BLM and TOP3A stability.</text>
</comment>
<comment type="subcellular location">
    <subcellularLocation>
        <location evidence="1">Nucleus</location>
    </subcellularLocation>
</comment>
<dbReference type="Proteomes" id="UP001652740">
    <property type="component" value="Unplaced"/>
</dbReference>
<feature type="domain" description="RecQ-mediated genome instability protein 1 C-terminal OB-fold" evidence="8">
    <location>
        <begin position="348"/>
        <end position="485"/>
    </location>
</feature>
<dbReference type="SMART" id="SM01161">
    <property type="entry name" value="DUF1767"/>
    <property type="match status" value="1"/>
</dbReference>
<accession>A0A6J1WUU9</accession>
<dbReference type="PANTHER" id="PTHR14790">
    <property type="entry name" value="RECQ-MEDIATED GENOME INSTABILITY PROTEIN 1 RMI1"/>
    <property type="match status" value="1"/>
</dbReference>
<evidence type="ECO:0000256" key="3">
    <source>
        <dbReference type="ARBA" id="ARBA00018987"/>
    </source>
</evidence>
<protein>
    <recommendedName>
        <fullName evidence="3">RecQ-mediated genome instability protein 1</fullName>
    </recommendedName>
</protein>
<gene>
    <name evidence="11" type="primary">LOC113516053</name>
</gene>
<keyword evidence="10" id="KW-1185">Reference proteome</keyword>
<dbReference type="InParanoid" id="A0A6J1WUU9"/>
<evidence type="ECO:0000259" key="9">
    <source>
        <dbReference type="Pfam" id="PF21000"/>
    </source>
</evidence>
<dbReference type="GO" id="GO:0006260">
    <property type="term" value="P:DNA replication"/>
    <property type="evidence" value="ECO:0007669"/>
    <property type="project" value="UniProtKB-KW"/>
</dbReference>
<dbReference type="GO" id="GO:0031422">
    <property type="term" value="C:RecQ family helicase-topoisomerase III complex"/>
    <property type="evidence" value="ECO:0007669"/>
    <property type="project" value="TreeGrafter"/>
</dbReference>
<dbReference type="GO" id="GO:0000166">
    <property type="term" value="F:nucleotide binding"/>
    <property type="evidence" value="ECO:0007669"/>
    <property type="project" value="InterPro"/>
</dbReference>
<dbReference type="Gene3D" id="1.10.8.1020">
    <property type="entry name" value="RecQ-mediated genome instability protein 1, N-terminal domain"/>
    <property type="match status" value="1"/>
</dbReference>
<evidence type="ECO:0000313" key="10">
    <source>
        <dbReference type="Proteomes" id="UP001652740"/>
    </source>
</evidence>
<feature type="domain" description="RMI1 N-terminal" evidence="9">
    <location>
        <begin position="20"/>
        <end position="58"/>
    </location>
</feature>
<proteinExistence type="inferred from homology"/>
<dbReference type="KEGG" id="gmw:113516053"/>
<dbReference type="InterPro" id="IPR042470">
    <property type="entry name" value="RMI1_N_C_sf"/>
</dbReference>